<evidence type="ECO:0000256" key="2">
    <source>
        <dbReference type="ARBA" id="ARBA00012182"/>
    </source>
</evidence>
<evidence type="ECO:0000259" key="17">
    <source>
        <dbReference type="PROSITE" id="PS50280"/>
    </source>
</evidence>
<evidence type="ECO:0000259" key="16">
    <source>
        <dbReference type="PROSITE" id="PS50102"/>
    </source>
</evidence>
<feature type="domain" description="SET" evidence="17">
    <location>
        <begin position="1535"/>
        <end position="1652"/>
    </location>
</feature>
<evidence type="ECO:0000256" key="15">
    <source>
        <dbReference type="SAM" id="MobiDB-lite"/>
    </source>
</evidence>
<dbReference type="PANTHER" id="PTHR45814">
    <property type="entry name" value="HISTONE-LYSINE N-METHYLTRANSFERASE SETD1"/>
    <property type="match status" value="1"/>
</dbReference>
<dbReference type="CDD" id="cd12304">
    <property type="entry name" value="RRM_Set1"/>
    <property type="match status" value="1"/>
</dbReference>
<dbReference type="CDD" id="cd19169">
    <property type="entry name" value="SET_SETD1"/>
    <property type="match status" value="1"/>
</dbReference>
<reference evidence="19 20" key="1">
    <citation type="journal article" date="2022" name="Nat. Ecol. Evol.">
        <title>A masculinizing supergene underlies an exaggerated male reproductive morph in a spider.</title>
        <authorList>
            <person name="Hendrickx F."/>
            <person name="De Corte Z."/>
            <person name="Sonet G."/>
            <person name="Van Belleghem S.M."/>
            <person name="Kostlbacher S."/>
            <person name="Vangestel C."/>
        </authorList>
    </citation>
    <scope>NUCLEOTIDE SEQUENCE [LARGE SCALE GENOMIC DNA]</scope>
    <source>
        <strain evidence="19">W744_W776</strain>
    </source>
</reference>
<dbReference type="PROSITE" id="PS50868">
    <property type="entry name" value="POST_SET"/>
    <property type="match status" value="1"/>
</dbReference>
<organism evidence="19 20">
    <name type="scientific">Oedothorax gibbosus</name>
    <dbReference type="NCBI Taxonomy" id="931172"/>
    <lineage>
        <taxon>Eukaryota</taxon>
        <taxon>Metazoa</taxon>
        <taxon>Ecdysozoa</taxon>
        <taxon>Arthropoda</taxon>
        <taxon>Chelicerata</taxon>
        <taxon>Arachnida</taxon>
        <taxon>Araneae</taxon>
        <taxon>Araneomorphae</taxon>
        <taxon>Entelegynae</taxon>
        <taxon>Araneoidea</taxon>
        <taxon>Linyphiidae</taxon>
        <taxon>Erigoninae</taxon>
        <taxon>Oedothorax</taxon>
    </lineage>
</organism>
<evidence type="ECO:0000256" key="1">
    <source>
        <dbReference type="ARBA" id="ARBA00004123"/>
    </source>
</evidence>
<feature type="compositionally biased region" description="Basic and acidic residues" evidence="15">
    <location>
        <begin position="532"/>
        <end position="555"/>
    </location>
</feature>
<dbReference type="Pfam" id="PF00076">
    <property type="entry name" value="RRM_1"/>
    <property type="match status" value="1"/>
</dbReference>
<dbReference type="EMBL" id="JAFNEN010000132">
    <property type="protein sequence ID" value="KAG8192982.1"/>
    <property type="molecule type" value="Genomic_DNA"/>
</dbReference>
<dbReference type="InterPro" id="IPR024657">
    <property type="entry name" value="COMPASS_Set1_N-SET"/>
</dbReference>
<evidence type="ECO:0000256" key="9">
    <source>
        <dbReference type="ARBA" id="ARBA00023163"/>
    </source>
</evidence>
<dbReference type="SMART" id="SM00360">
    <property type="entry name" value="RRM"/>
    <property type="match status" value="1"/>
</dbReference>
<dbReference type="InterPro" id="IPR037841">
    <property type="entry name" value="SET_SETD1A/B"/>
</dbReference>
<protein>
    <recommendedName>
        <fullName evidence="2">[histone H3]-lysine(4) N-trimethyltransferase</fullName>
        <ecNumber evidence="2">2.1.1.354</ecNumber>
    </recommendedName>
</protein>
<evidence type="ECO:0000256" key="3">
    <source>
        <dbReference type="ARBA" id="ARBA00022603"/>
    </source>
</evidence>
<feature type="region of interest" description="Disordered" evidence="15">
    <location>
        <begin position="529"/>
        <end position="569"/>
    </location>
</feature>
<dbReference type="GO" id="GO:0003723">
    <property type="term" value="F:RNA binding"/>
    <property type="evidence" value="ECO:0007669"/>
    <property type="project" value="UniProtKB-UniRule"/>
</dbReference>
<dbReference type="Proteomes" id="UP000827092">
    <property type="component" value="Unassembled WGS sequence"/>
</dbReference>
<dbReference type="SUPFAM" id="SSF54928">
    <property type="entry name" value="RNA-binding domain, RBD"/>
    <property type="match status" value="1"/>
</dbReference>
<dbReference type="SMART" id="SM00508">
    <property type="entry name" value="PostSET"/>
    <property type="match status" value="1"/>
</dbReference>
<evidence type="ECO:0000256" key="14">
    <source>
        <dbReference type="PROSITE-ProRule" id="PRU00176"/>
    </source>
</evidence>
<evidence type="ECO:0000256" key="10">
    <source>
        <dbReference type="ARBA" id="ARBA00023242"/>
    </source>
</evidence>
<dbReference type="InterPro" id="IPR003616">
    <property type="entry name" value="Post-SET_dom"/>
</dbReference>
<comment type="catalytic activity">
    <reaction evidence="11">
        <text>L-lysyl(4)-[histone H3] + 3 S-adenosyl-L-methionine = N(6),N(6),N(6)-trimethyl-L-lysyl(4)-[histone H3] + 3 S-adenosyl-L-homocysteine + 3 H(+)</text>
        <dbReference type="Rhea" id="RHEA:60260"/>
        <dbReference type="Rhea" id="RHEA-COMP:15537"/>
        <dbReference type="Rhea" id="RHEA-COMP:15547"/>
        <dbReference type="ChEBI" id="CHEBI:15378"/>
        <dbReference type="ChEBI" id="CHEBI:29969"/>
        <dbReference type="ChEBI" id="CHEBI:57856"/>
        <dbReference type="ChEBI" id="CHEBI:59789"/>
        <dbReference type="ChEBI" id="CHEBI:61961"/>
        <dbReference type="EC" id="2.1.1.354"/>
    </reaction>
</comment>
<dbReference type="InterPro" id="IPR046341">
    <property type="entry name" value="SET_dom_sf"/>
</dbReference>
<gene>
    <name evidence="19" type="ORF">JTE90_028102</name>
</gene>
<feature type="compositionally biased region" description="Acidic residues" evidence="15">
    <location>
        <begin position="1112"/>
        <end position="1124"/>
    </location>
</feature>
<dbReference type="Pfam" id="PF00856">
    <property type="entry name" value="SET"/>
    <property type="match status" value="1"/>
</dbReference>
<feature type="compositionally biased region" description="Polar residues" evidence="15">
    <location>
        <begin position="1012"/>
        <end position="1021"/>
    </location>
</feature>
<feature type="compositionally biased region" description="Basic and acidic residues" evidence="15">
    <location>
        <begin position="920"/>
        <end position="936"/>
    </location>
</feature>
<comment type="subcellular location">
    <subcellularLocation>
        <location evidence="1">Nucleus</location>
    </subcellularLocation>
</comment>
<dbReference type="SUPFAM" id="SSF82199">
    <property type="entry name" value="SET domain"/>
    <property type="match status" value="1"/>
</dbReference>
<dbReference type="Gene3D" id="2.170.270.10">
    <property type="entry name" value="SET domain"/>
    <property type="match status" value="1"/>
</dbReference>
<feature type="compositionally biased region" description="Acidic residues" evidence="15">
    <location>
        <begin position="1094"/>
        <end position="1104"/>
    </location>
</feature>
<keyword evidence="4" id="KW-0808">Transferase</keyword>
<feature type="region of interest" description="Disordered" evidence="15">
    <location>
        <begin position="335"/>
        <end position="357"/>
    </location>
</feature>
<feature type="compositionally biased region" description="Low complexity" evidence="15">
    <location>
        <begin position="1327"/>
        <end position="1342"/>
    </location>
</feature>
<proteinExistence type="predicted"/>
<keyword evidence="8" id="KW-0805">Transcription regulation</keyword>
<dbReference type="InterPro" id="IPR012677">
    <property type="entry name" value="Nucleotide-bd_a/b_plait_sf"/>
</dbReference>
<feature type="domain" description="Post-SET" evidence="18">
    <location>
        <begin position="1658"/>
        <end position="1674"/>
    </location>
</feature>
<comment type="catalytic activity">
    <reaction evidence="12">
        <text>N(6)-methyl-L-lysyl(4)-[histone H3] + S-adenosyl-L-methionine = N(6),N(6)-dimethyl-L-lysyl(4)-[histone H3] + S-adenosyl-L-homocysteine + H(+)</text>
        <dbReference type="Rhea" id="RHEA:60268"/>
        <dbReference type="Rhea" id="RHEA-COMP:15540"/>
        <dbReference type="Rhea" id="RHEA-COMP:15543"/>
        <dbReference type="ChEBI" id="CHEBI:15378"/>
        <dbReference type="ChEBI" id="CHEBI:57856"/>
        <dbReference type="ChEBI" id="CHEBI:59789"/>
        <dbReference type="ChEBI" id="CHEBI:61929"/>
        <dbReference type="ChEBI" id="CHEBI:61976"/>
    </reaction>
</comment>
<feature type="compositionally biased region" description="Basic residues" evidence="15">
    <location>
        <begin position="1343"/>
        <end position="1358"/>
    </location>
</feature>
<sequence>MHLSLNKFVCLLGTEEMNGLRPAHGDQTEKKKRNYKLIIDPALKQGPEKVYRYDGIVPGYEKYYAPVTVRDPRSRLNFLWNKTEAADLVVPRFKIDDNYVGVPPPIQVTIRNLNDNINKNFLDVMLKKYGEVELSRIFYHPKTNKHLRLAHVTFTTVHAAKMCVEKLNRTAVMGDVLSVYLDPFGRDCMKSFDEAVSGRPRTISQSEELPVVVDPRRRSFDKTVPNLNCERDPNLVNRFNREPPRMFNADVTPVGSDYGYGTESLISSRMSDRSGSAMSDASYQSMHSTPSNISYDSGFGYKYPPPPPVHNNIIPNKPPPPLPNSYVQQNASWDKAPSSSWNETPTHWEGNDSPGWDNRGVPKRHVTPPTTPVVAVPKQSPIRESLDTRIELLLKQTEGKSSFLDLGTISAQIGDVSITDSAKGEKSSMQPPWMAPPLPPDTSPLPPLPETDDTPPPPPEEEELVVLSTPPSPFVCVQEYHKWALVTNDIDSGKVESLEDIVIREDFHLEVPVSLKGVRLSSINLKASSVVPDEKPDESPILQDKGDSTPVRDELPVEEDDDDKMSLSSLSDGENKLELHIPTIVDGSLQHASMSKPMNHVHTPGEANYSTLYPPQNSTNIYGVTDSTSAYPNYGSTASAPYPSTPTGSSLYPPASRTPYVSQNVYVPPPPPPGVTPVVPPPSMAYPSSSQVQTASHPMYPSEQVQMMARMGIWKPGMGSSMTAPSSNTDYTSSATYPPGTYMPPSQLPIPNVSLPPPSRIAEMLMRPPPGYPAVLPPTNIPPPFTPSSALPQPPPDPHMPTINRVLACIVHEMKQVMKKDISKKMIEATAFKRFEQWWDDHLQAEKLKTPGNVAVKTPEKAPATASSLSALFDQNRSKFGFDPESTGIGLGLRATMPRMPSFRRKIIKPPSPVPLDDEDSKKAEESETEKVKSDSDDAESSVVVKRRRVVFSSDDEEQSSQESESEKGESDEESSSGESSESESASEEESDFASGESEGESEAEEAGEPATSDNESLSTLKISSPIKKNKNKIELSESEDAKYKVEKESEKDRKTFTGALNDNLSKTKVKMGSEVESAPVSAKPTPQEKMDTSDLDDVSEEDIQTSKKEDTEEDVESEEEPEEEPPKAIAKKKVCSEPIIKSETESDEEVSEAEKMEEASMEMTNSESQVFERERTDDTAKEASEMLMELASLFADSNRLAVTEPQVEEKVETELQNGDVDYDSEATMSADEARDLRNMPADSEDRNIFTGSIASQLISEHSYCLPVPVPLKEQYQPRPVLQQKFIPELKPKLTDLDSVIDSVARGSKQKQIVADHEYTKVRATTPPFAKPASPVKAASPLKKAKTKRKHHSSKSSHHREAVREVRVEIRTPEPQPYVGLEFPARTVIDEMIILYDFLKNGLDQEDMAYLQKSYEALLQDDASGFWLNDTHWVDYPASVPSPQKKKKNDRTRTHVSGCARSEGYYKMDVKEKAVYNHTAMSSLENEEDQSKLVKTTIQSNREARSNQRRLLTSFGEADFLSDLLKFNQLKFRKKQLKFARSRIHDWGLFALEPIAADEMVIEYVGQMVRPLVADQREKMYTSIGVGSSYLFKVDVEGIIDATRCGNLARFINHSCNPNCYAKVITVEGLKKIVIYSKQPINVNEEITYDYKFPIEDEKIQCLCGAPQCRGTLN</sequence>
<dbReference type="PANTHER" id="PTHR45814:SF2">
    <property type="entry name" value="HISTONE-LYSINE N-METHYLTRANSFERASE SETD1"/>
    <property type="match status" value="1"/>
</dbReference>
<dbReference type="InterPro" id="IPR035979">
    <property type="entry name" value="RBD_domain_sf"/>
</dbReference>
<dbReference type="SMART" id="SM01291">
    <property type="entry name" value="N-SET"/>
    <property type="match status" value="1"/>
</dbReference>
<evidence type="ECO:0000259" key="18">
    <source>
        <dbReference type="PROSITE" id="PS50868"/>
    </source>
</evidence>
<dbReference type="InterPro" id="IPR001214">
    <property type="entry name" value="SET_dom"/>
</dbReference>
<evidence type="ECO:0000256" key="12">
    <source>
        <dbReference type="ARBA" id="ARBA00047583"/>
    </source>
</evidence>
<evidence type="ECO:0000256" key="13">
    <source>
        <dbReference type="ARBA" id="ARBA00049129"/>
    </source>
</evidence>
<dbReference type="PROSITE" id="PS50280">
    <property type="entry name" value="SET"/>
    <property type="match status" value="1"/>
</dbReference>
<keyword evidence="6" id="KW-0156">Chromatin regulator</keyword>
<accession>A0AAV6V924</accession>
<dbReference type="InterPro" id="IPR000504">
    <property type="entry name" value="RRM_dom"/>
</dbReference>
<dbReference type="InterPro" id="IPR044570">
    <property type="entry name" value="Set1-like"/>
</dbReference>
<feature type="region of interest" description="Disordered" evidence="15">
    <location>
        <begin position="421"/>
        <end position="465"/>
    </location>
</feature>
<evidence type="ECO:0000256" key="6">
    <source>
        <dbReference type="ARBA" id="ARBA00022853"/>
    </source>
</evidence>
<evidence type="ECO:0000256" key="8">
    <source>
        <dbReference type="ARBA" id="ARBA00023015"/>
    </source>
</evidence>
<feature type="compositionally biased region" description="Basic and acidic residues" evidence="15">
    <location>
        <begin position="1032"/>
        <end position="1056"/>
    </location>
</feature>
<feature type="compositionally biased region" description="Basic and acidic residues" evidence="15">
    <location>
        <begin position="1171"/>
        <end position="1180"/>
    </location>
</feature>
<keyword evidence="3" id="KW-0489">Methyltransferase</keyword>
<feature type="region of interest" description="Disordered" evidence="15">
    <location>
        <begin position="904"/>
        <end position="1180"/>
    </location>
</feature>
<dbReference type="Pfam" id="PF11764">
    <property type="entry name" value="N-SET"/>
    <property type="match status" value="1"/>
</dbReference>
<evidence type="ECO:0000256" key="11">
    <source>
        <dbReference type="ARBA" id="ARBA00047571"/>
    </source>
</evidence>
<comment type="caution">
    <text evidence="19">The sequence shown here is derived from an EMBL/GenBank/DDBJ whole genome shotgun (WGS) entry which is preliminary data.</text>
</comment>
<dbReference type="SMART" id="SM00317">
    <property type="entry name" value="SET"/>
    <property type="match status" value="1"/>
</dbReference>
<keyword evidence="10" id="KW-0539">Nucleus</keyword>
<evidence type="ECO:0000313" key="19">
    <source>
        <dbReference type="EMBL" id="KAG8192982.1"/>
    </source>
</evidence>
<evidence type="ECO:0000256" key="7">
    <source>
        <dbReference type="ARBA" id="ARBA00022884"/>
    </source>
</evidence>
<keyword evidence="5" id="KW-0949">S-adenosyl-L-methionine</keyword>
<name>A0AAV6V924_9ARAC</name>
<dbReference type="GO" id="GO:0032259">
    <property type="term" value="P:methylation"/>
    <property type="evidence" value="ECO:0007669"/>
    <property type="project" value="UniProtKB-KW"/>
</dbReference>
<dbReference type="Gene3D" id="3.30.70.330">
    <property type="match status" value="1"/>
</dbReference>
<dbReference type="GO" id="GO:0048188">
    <property type="term" value="C:Set1C/COMPASS complex"/>
    <property type="evidence" value="ECO:0007669"/>
    <property type="project" value="InterPro"/>
</dbReference>
<evidence type="ECO:0000256" key="5">
    <source>
        <dbReference type="ARBA" id="ARBA00022691"/>
    </source>
</evidence>
<comment type="catalytic activity">
    <reaction evidence="13">
        <text>N(6),N(6)-dimethyl-L-lysyl(4)-[histone H3] + S-adenosyl-L-methionine = N(6),N(6),N(6)-trimethyl-L-lysyl(4)-[histone H3] + S-adenosyl-L-homocysteine + H(+)</text>
        <dbReference type="Rhea" id="RHEA:60272"/>
        <dbReference type="Rhea" id="RHEA-COMP:15537"/>
        <dbReference type="Rhea" id="RHEA-COMP:15540"/>
        <dbReference type="ChEBI" id="CHEBI:15378"/>
        <dbReference type="ChEBI" id="CHEBI:57856"/>
        <dbReference type="ChEBI" id="CHEBI:59789"/>
        <dbReference type="ChEBI" id="CHEBI:61961"/>
        <dbReference type="ChEBI" id="CHEBI:61976"/>
    </reaction>
</comment>
<dbReference type="EC" id="2.1.1.354" evidence="2"/>
<feature type="compositionally biased region" description="Pro residues" evidence="15">
    <location>
        <begin position="433"/>
        <end position="458"/>
    </location>
</feature>
<keyword evidence="7 14" id="KW-0694">RNA-binding</keyword>
<dbReference type="FunFam" id="2.170.270.10:FF:000010">
    <property type="entry name" value="Histone-lysine N-methyltransferase"/>
    <property type="match status" value="1"/>
</dbReference>
<evidence type="ECO:0000313" key="20">
    <source>
        <dbReference type="Proteomes" id="UP000827092"/>
    </source>
</evidence>
<feature type="domain" description="RRM" evidence="16">
    <location>
        <begin position="106"/>
        <end position="179"/>
    </location>
</feature>
<keyword evidence="9" id="KW-0804">Transcription</keyword>
<feature type="compositionally biased region" description="Polar residues" evidence="15">
    <location>
        <begin position="335"/>
        <end position="345"/>
    </location>
</feature>
<evidence type="ECO:0000256" key="4">
    <source>
        <dbReference type="ARBA" id="ARBA00022679"/>
    </source>
</evidence>
<feature type="region of interest" description="Disordered" evidence="15">
    <location>
        <begin position="1326"/>
        <end position="1364"/>
    </location>
</feature>
<dbReference type="GO" id="GO:0140999">
    <property type="term" value="F:histone H3K4 trimethyltransferase activity"/>
    <property type="evidence" value="ECO:0007669"/>
    <property type="project" value="UniProtKB-EC"/>
</dbReference>
<feature type="compositionally biased region" description="Acidic residues" evidence="15">
    <location>
        <begin position="970"/>
        <end position="1008"/>
    </location>
</feature>
<dbReference type="PROSITE" id="PS50102">
    <property type="entry name" value="RRM"/>
    <property type="match status" value="1"/>
</dbReference>
<keyword evidence="20" id="KW-1185">Reference proteome</keyword>